<reference evidence="2" key="1">
    <citation type="journal article" date="2021" name="PeerJ">
        <title>Extensive microbial diversity within the chicken gut microbiome revealed by metagenomics and culture.</title>
        <authorList>
            <person name="Gilroy R."/>
            <person name="Ravi A."/>
            <person name="Getino M."/>
            <person name="Pursley I."/>
            <person name="Horton D.L."/>
            <person name="Alikhan N.F."/>
            <person name="Baker D."/>
            <person name="Gharbi K."/>
            <person name="Hall N."/>
            <person name="Watson M."/>
            <person name="Adriaenssens E.M."/>
            <person name="Foster-Nyarko E."/>
            <person name="Jarju S."/>
            <person name="Secka A."/>
            <person name="Antonio M."/>
            <person name="Oren A."/>
            <person name="Chaudhuri R.R."/>
            <person name="La Ragione R."/>
            <person name="Hildebrand F."/>
            <person name="Pallen M.J."/>
        </authorList>
    </citation>
    <scope>NUCLEOTIDE SEQUENCE</scope>
    <source>
        <strain evidence="2">CHK185-5351</strain>
    </source>
</reference>
<proteinExistence type="predicted"/>
<reference evidence="2" key="2">
    <citation type="submission" date="2021-04" db="EMBL/GenBank/DDBJ databases">
        <authorList>
            <person name="Gilroy R."/>
        </authorList>
    </citation>
    <scope>NUCLEOTIDE SEQUENCE</scope>
    <source>
        <strain evidence="2">CHK185-5351</strain>
    </source>
</reference>
<dbReference type="AlphaFoldDB" id="A0A9D2N934"/>
<organism evidence="2 3">
    <name type="scientific">Candidatus Fusicatenibacter intestinigallinarum</name>
    <dbReference type="NCBI Taxonomy" id="2838598"/>
    <lineage>
        <taxon>Bacteria</taxon>
        <taxon>Bacillati</taxon>
        <taxon>Bacillota</taxon>
        <taxon>Clostridia</taxon>
        <taxon>Lachnospirales</taxon>
        <taxon>Lachnospiraceae</taxon>
        <taxon>Fusicatenibacter</taxon>
    </lineage>
</organism>
<evidence type="ECO:0000256" key="1">
    <source>
        <dbReference type="SAM" id="MobiDB-lite"/>
    </source>
</evidence>
<evidence type="ECO:0000313" key="3">
    <source>
        <dbReference type="Proteomes" id="UP000823849"/>
    </source>
</evidence>
<feature type="compositionally biased region" description="Basic and acidic residues" evidence="1">
    <location>
        <begin position="60"/>
        <end position="69"/>
    </location>
</feature>
<accession>A0A9D2N934</accession>
<dbReference type="EMBL" id="DWWU01000025">
    <property type="protein sequence ID" value="HJC15413.1"/>
    <property type="molecule type" value="Genomic_DNA"/>
</dbReference>
<evidence type="ECO:0000313" key="2">
    <source>
        <dbReference type="EMBL" id="HJC15413.1"/>
    </source>
</evidence>
<dbReference type="Proteomes" id="UP000823849">
    <property type="component" value="Unassembled WGS sequence"/>
</dbReference>
<protein>
    <submittedName>
        <fullName evidence="2">Uncharacterized protein</fullName>
    </submittedName>
</protein>
<name>A0A9D2N934_9FIRM</name>
<sequence length="69" mass="7764">MVTVQLELLLYLAYAQNSQLRATVTGRDAAWAAADTDRVRELLKDGNREEVPVRAPYHHTGAENGRKKQ</sequence>
<comment type="caution">
    <text evidence="2">The sequence shown here is derived from an EMBL/GenBank/DDBJ whole genome shotgun (WGS) entry which is preliminary data.</text>
</comment>
<feature type="region of interest" description="Disordered" evidence="1">
    <location>
        <begin position="45"/>
        <end position="69"/>
    </location>
</feature>
<gene>
    <name evidence="2" type="ORF">H9705_06250</name>
</gene>